<accession>M1LSG7</accession>
<dbReference type="AlphaFoldDB" id="M1LSG7"/>
<reference evidence="1 2" key="1">
    <citation type="submission" date="2013-02" db="EMBL/GenBank/DDBJ databases">
        <title>Genome sequence of Clostridium saccharoperbutylacetonicum N1-4(HMT).</title>
        <authorList>
            <person name="Poehlein A."/>
            <person name="Daniel R."/>
        </authorList>
    </citation>
    <scope>NUCLEOTIDE SEQUENCE [LARGE SCALE GENOMIC DNA]</scope>
    <source>
        <strain evidence="2">N1-4(HMT)</strain>
    </source>
</reference>
<dbReference type="PATRIC" id="fig|931276.5.peg.2153"/>
<protein>
    <submittedName>
        <fullName evidence="1">Uncharacterized protein</fullName>
    </submittedName>
</protein>
<name>M1LSG7_9CLOT</name>
<dbReference type="KEGG" id="csr:Cspa_c21540"/>
<sequence length="53" mass="6023">MLAADYSKLNISHNPEDADTYTKCQDNAKGFNLIHLNALFDSCNKVYTDIRND</sequence>
<dbReference type="Proteomes" id="UP000011728">
    <property type="component" value="Chromosome"/>
</dbReference>
<keyword evidence="2" id="KW-1185">Reference proteome</keyword>
<evidence type="ECO:0000313" key="1">
    <source>
        <dbReference type="EMBL" id="AGF55920.1"/>
    </source>
</evidence>
<organism evidence="1 2">
    <name type="scientific">Clostridium saccharoperbutylacetonicum N1-4(HMT)</name>
    <dbReference type="NCBI Taxonomy" id="931276"/>
    <lineage>
        <taxon>Bacteria</taxon>
        <taxon>Bacillati</taxon>
        <taxon>Bacillota</taxon>
        <taxon>Clostridia</taxon>
        <taxon>Eubacteriales</taxon>
        <taxon>Clostridiaceae</taxon>
        <taxon>Clostridium</taxon>
    </lineage>
</organism>
<dbReference type="HOGENOM" id="CLU_3060253_0_0_9"/>
<proteinExistence type="predicted"/>
<evidence type="ECO:0000313" key="2">
    <source>
        <dbReference type="Proteomes" id="UP000011728"/>
    </source>
</evidence>
<gene>
    <name evidence="1" type="ORF">Cspa_c21540</name>
</gene>
<dbReference type="RefSeq" id="WP_015392240.1">
    <property type="nucleotide sequence ID" value="NC_020291.1"/>
</dbReference>
<dbReference type="EMBL" id="CP004121">
    <property type="protein sequence ID" value="AGF55920.1"/>
    <property type="molecule type" value="Genomic_DNA"/>
</dbReference>